<keyword evidence="4" id="KW-0460">Magnesium</keyword>
<keyword evidence="4" id="KW-0479">Metal-binding</keyword>
<comment type="catalytic activity">
    <reaction evidence="4">
        <text>(6S)-5-formyl-5,6,7,8-tetrahydrofolate + ATP = (6R)-5,10-methenyltetrahydrofolate + ADP + phosphate</text>
        <dbReference type="Rhea" id="RHEA:10488"/>
        <dbReference type="ChEBI" id="CHEBI:30616"/>
        <dbReference type="ChEBI" id="CHEBI:43474"/>
        <dbReference type="ChEBI" id="CHEBI:57455"/>
        <dbReference type="ChEBI" id="CHEBI:57457"/>
        <dbReference type="ChEBI" id="CHEBI:456216"/>
        <dbReference type="EC" id="6.3.3.2"/>
    </reaction>
</comment>
<dbReference type="Gene3D" id="3.40.50.10420">
    <property type="entry name" value="NagB/RpiA/CoA transferase-like"/>
    <property type="match status" value="1"/>
</dbReference>
<dbReference type="InterPro" id="IPR002698">
    <property type="entry name" value="FTHF_cligase"/>
</dbReference>
<sequence>MQMKENKQELRQQMLAVRAAVSKASRAEQAEVASRWIEQGLLAPMRQRKGRNLHLAMYLAFRDEAPTTSLLQMCWSRGDRIWVPRVHRATSTFTLHEIASMKDIVSGSWGIPEPKEHCPIWQPEQQDLDFMLLPGLAFDRNGGRLGFGGGYYDRFLEHNIVHPPSVNDRMILGSLALKEQIVPRIPMEEHDVKLDVLITASGLTYI</sequence>
<dbReference type="EC" id="6.3.3.2" evidence="4"/>
<organism evidence="5 6">
    <name type="scientific">Paenibacillus shirakamiensis</name>
    <dbReference type="NCBI Taxonomy" id="1265935"/>
    <lineage>
        <taxon>Bacteria</taxon>
        <taxon>Bacillati</taxon>
        <taxon>Bacillota</taxon>
        <taxon>Bacilli</taxon>
        <taxon>Bacillales</taxon>
        <taxon>Paenibacillaceae</taxon>
        <taxon>Paenibacillus</taxon>
    </lineage>
</organism>
<dbReference type="PIRSF" id="PIRSF006806">
    <property type="entry name" value="FTHF_cligase"/>
    <property type="match status" value="1"/>
</dbReference>
<gene>
    <name evidence="5" type="ORF">J2Z69_001706</name>
</gene>
<comment type="caution">
    <text evidence="5">The sequence shown here is derived from an EMBL/GenBank/DDBJ whole genome shotgun (WGS) entry which is preliminary data.</text>
</comment>
<proteinExistence type="inferred from homology"/>
<comment type="similarity">
    <text evidence="1 4">Belongs to the 5-formyltetrahydrofolate cyclo-ligase family.</text>
</comment>
<evidence type="ECO:0000313" key="5">
    <source>
        <dbReference type="EMBL" id="MBP2000675.1"/>
    </source>
</evidence>
<keyword evidence="5" id="KW-0436">Ligase</keyword>
<evidence type="ECO:0000313" key="6">
    <source>
        <dbReference type="Proteomes" id="UP001519288"/>
    </source>
</evidence>
<evidence type="ECO:0000256" key="1">
    <source>
        <dbReference type="ARBA" id="ARBA00010638"/>
    </source>
</evidence>
<reference evidence="5 6" key="1">
    <citation type="submission" date="2021-03" db="EMBL/GenBank/DDBJ databases">
        <title>Genomic Encyclopedia of Type Strains, Phase IV (KMG-IV): sequencing the most valuable type-strain genomes for metagenomic binning, comparative biology and taxonomic classification.</title>
        <authorList>
            <person name="Goeker M."/>
        </authorList>
    </citation>
    <scope>NUCLEOTIDE SEQUENCE [LARGE SCALE GENOMIC DNA]</scope>
    <source>
        <strain evidence="5 6">DSM 26806</strain>
    </source>
</reference>
<keyword evidence="6" id="KW-1185">Reference proteome</keyword>
<dbReference type="EMBL" id="JAGGLD010000002">
    <property type="protein sequence ID" value="MBP2000675.1"/>
    <property type="molecule type" value="Genomic_DNA"/>
</dbReference>
<dbReference type="SUPFAM" id="SSF100950">
    <property type="entry name" value="NagB/RpiA/CoA transferase-like"/>
    <property type="match status" value="1"/>
</dbReference>
<evidence type="ECO:0000256" key="2">
    <source>
        <dbReference type="ARBA" id="ARBA00022741"/>
    </source>
</evidence>
<dbReference type="InterPro" id="IPR024185">
    <property type="entry name" value="FTHF_cligase-like_sf"/>
</dbReference>
<evidence type="ECO:0000256" key="4">
    <source>
        <dbReference type="RuleBase" id="RU361279"/>
    </source>
</evidence>
<dbReference type="InterPro" id="IPR037171">
    <property type="entry name" value="NagB/RpiA_transferase-like"/>
</dbReference>
<keyword evidence="3 4" id="KW-0067">ATP-binding</keyword>
<protein>
    <recommendedName>
        <fullName evidence="4">5-formyltetrahydrofolate cyclo-ligase</fullName>
        <ecNumber evidence="4">6.3.3.2</ecNumber>
    </recommendedName>
</protein>
<dbReference type="PANTHER" id="PTHR23407:SF1">
    <property type="entry name" value="5-FORMYLTETRAHYDROFOLATE CYCLO-LIGASE"/>
    <property type="match status" value="1"/>
</dbReference>
<evidence type="ECO:0000256" key="3">
    <source>
        <dbReference type="ARBA" id="ARBA00022840"/>
    </source>
</evidence>
<dbReference type="PANTHER" id="PTHR23407">
    <property type="entry name" value="ATPASE INHIBITOR/5-FORMYLTETRAHYDROFOLATE CYCLO-LIGASE"/>
    <property type="match status" value="1"/>
</dbReference>
<accession>A0ABS4JG40</accession>
<dbReference type="GO" id="GO:0030272">
    <property type="term" value="F:5-formyltetrahydrofolate cyclo-ligase activity"/>
    <property type="evidence" value="ECO:0007669"/>
    <property type="project" value="UniProtKB-EC"/>
</dbReference>
<dbReference type="Pfam" id="PF01812">
    <property type="entry name" value="5-FTHF_cyc-lig"/>
    <property type="match status" value="1"/>
</dbReference>
<dbReference type="Proteomes" id="UP001519288">
    <property type="component" value="Unassembled WGS sequence"/>
</dbReference>
<name>A0ABS4JG40_9BACL</name>
<comment type="cofactor">
    <cofactor evidence="4">
        <name>Mg(2+)</name>
        <dbReference type="ChEBI" id="CHEBI:18420"/>
    </cofactor>
</comment>
<keyword evidence="2 4" id="KW-0547">Nucleotide-binding</keyword>
<dbReference type="NCBIfam" id="TIGR02727">
    <property type="entry name" value="MTHFS_bact"/>
    <property type="match status" value="1"/>
</dbReference>